<dbReference type="AlphaFoldDB" id="A0A0F9B904"/>
<accession>A0A0F9B904</accession>
<dbReference type="CDD" id="cd01994">
    <property type="entry name" value="AANH_PF0828-like"/>
    <property type="match status" value="1"/>
</dbReference>
<dbReference type="Gene3D" id="3.90.1490.10">
    <property type="entry name" value="putative n-type atp pyrophosphatase, domain 2"/>
    <property type="match status" value="1"/>
</dbReference>
<sequence length="219" mass="24172">MAWSSGKDSAVALWRLQQDAHFEVVGLLTTLTSGYERISMHGVRQALLEAQAEALGLKVYPVWIPPHSSNQVYEAEMSRSVETLQRDGVKAVGFGDLFLEDVRAYREKMLAPTGMKPLFPVWGEDTRNLSRWLVANGFKATLTCIDPRALAPEFVGRAYDETLLAELPPGVDPCGENGEFHTFVHDAPNFRQAIPVVVGERVERDGFLFADLLSAVGAP</sequence>
<organism evidence="2">
    <name type="scientific">marine sediment metagenome</name>
    <dbReference type="NCBI Taxonomy" id="412755"/>
    <lineage>
        <taxon>unclassified sequences</taxon>
        <taxon>metagenomes</taxon>
        <taxon>ecological metagenomes</taxon>
    </lineage>
</organism>
<evidence type="ECO:0000313" key="2">
    <source>
        <dbReference type="EMBL" id="KKK80926.1"/>
    </source>
</evidence>
<proteinExistence type="predicted"/>
<dbReference type="InterPro" id="IPR002761">
    <property type="entry name" value="Diphthami_syn_dom"/>
</dbReference>
<protein>
    <recommendedName>
        <fullName evidence="1">Diphthamide synthase domain-containing protein</fullName>
    </recommendedName>
</protein>
<gene>
    <name evidence="2" type="ORF">LCGC14_2818610</name>
</gene>
<name>A0A0F9B904_9ZZZZ</name>
<dbReference type="InterPro" id="IPR014729">
    <property type="entry name" value="Rossmann-like_a/b/a_fold"/>
</dbReference>
<dbReference type="SUPFAM" id="SSF52402">
    <property type="entry name" value="Adenine nucleotide alpha hydrolases-like"/>
    <property type="match status" value="1"/>
</dbReference>
<dbReference type="Gene3D" id="3.40.50.620">
    <property type="entry name" value="HUPs"/>
    <property type="match status" value="1"/>
</dbReference>
<comment type="caution">
    <text evidence="2">The sequence shown here is derived from an EMBL/GenBank/DDBJ whole genome shotgun (WGS) entry which is preliminary data.</text>
</comment>
<dbReference type="EMBL" id="LAZR01053355">
    <property type="protein sequence ID" value="KKK80926.1"/>
    <property type="molecule type" value="Genomic_DNA"/>
</dbReference>
<reference evidence="2" key="1">
    <citation type="journal article" date="2015" name="Nature">
        <title>Complex archaea that bridge the gap between prokaryotes and eukaryotes.</title>
        <authorList>
            <person name="Spang A."/>
            <person name="Saw J.H."/>
            <person name="Jorgensen S.L."/>
            <person name="Zaremba-Niedzwiedzka K."/>
            <person name="Martijn J."/>
            <person name="Lind A.E."/>
            <person name="van Eijk R."/>
            <person name="Schleper C."/>
            <person name="Guy L."/>
            <person name="Ettema T.J."/>
        </authorList>
    </citation>
    <scope>NUCLEOTIDE SEQUENCE</scope>
</reference>
<dbReference type="Pfam" id="PF01902">
    <property type="entry name" value="Diphthami_syn_2"/>
    <property type="match status" value="1"/>
</dbReference>
<evidence type="ECO:0000259" key="1">
    <source>
        <dbReference type="Pfam" id="PF01902"/>
    </source>
</evidence>
<feature type="domain" description="Diphthamide synthase" evidence="1">
    <location>
        <begin position="3"/>
        <end position="204"/>
    </location>
</feature>